<organism evidence="1 2">
    <name type="scientific">Piscinibacter gummiphilus</name>
    <dbReference type="NCBI Taxonomy" id="946333"/>
    <lineage>
        <taxon>Bacteria</taxon>
        <taxon>Pseudomonadati</taxon>
        <taxon>Pseudomonadota</taxon>
        <taxon>Betaproteobacteria</taxon>
        <taxon>Burkholderiales</taxon>
        <taxon>Sphaerotilaceae</taxon>
        <taxon>Piscinibacter</taxon>
    </lineage>
</organism>
<sequence>MSYILFSMTERKAAKRHRCIWCGEHIEPGDTYSDERSVYDGEIQRMRWHPECRADAEDGWKNGADEEFMPHCAERPEPLPKAPA</sequence>
<dbReference type="EMBL" id="CP136336">
    <property type="protein sequence ID" value="WOB06510.1"/>
    <property type="molecule type" value="Genomic_DNA"/>
</dbReference>
<gene>
    <name evidence="1" type="ORF">RXV79_16430</name>
</gene>
<dbReference type="RefSeq" id="WP_316698982.1">
    <property type="nucleotide sequence ID" value="NZ_CP136336.1"/>
</dbReference>
<evidence type="ECO:0000313" key="2">
    <source>
        <dbReference type="Proteomes" id="UP001303946"/>
    </source>
</evidence>
<protein>
    <recommendedName>
        <fullName evidence="3">PARP-type domain-containing protein</fullName>
    </recommendedName>
</protein>
<reference evidence="1 2" key="1">
    <citation type="submission" date="2023-10" db="EMBL/GenBank/DDBJ databases">
        <title>Bacteria for the degradation of biodegradable plastic PBAT(Polybutylene adipate terephthalate).</title>
        <authorList>
            <person name="Weon H.-Y."/>
            <person name="Yeon J."/>
        </authorList>
    </citation>
    <scope>NUCLEOTIDE SEQUENCE [LARGE SCALE GENOMIC DNA]</scope>
    <source>
        <strain evidence="1 2">SBD 7-3</strain>
    </source>
</reference>
<proteinExistence type="predicted"/>
<evidence type="ECO:0008006" key="3">
    <source>
        <dbReference type="Google" id="ProtNLM"/>
    </source>
</evidence>
<keyword evidence="2" id="KW-1185">Reference proteome</keyword>
<accession>A0ABZ0CU81</accession>
<evidence type="ECO:0000313" key="1">
    <source>
        <dbReference type="EMBL" id="WOB06510.1"/>
    </source>
</evidence>
<dbReference type="Proteomes" id="UP001303946">
    <property type="component" value="Chromosome"/>
</dbReference>
<name>A0ABZ0CU81_9BURK</name>